<dbReference type="EMBL" id="CP061281">
    <property type="protein sequence ID" value="QNS09126.1"/>
    <property type="molecule type" value="Genomic_DNA"/>
</dbReference>
<dbReference type="InterPro" id="IPR021239">
    <property type="entry name" value="DUF2625"/>
</dbReference>
<reference evidence="1 2" key="1">
    <citation type="submission" date="2020-09" db="EMBL/GenBank/DDBJ databases">
        <title>A novel species.</title>
        <authorList>
            <person name="Gao J."/>
        </authorList>
    </citation>
    <scope>NUCLEOTIDE SEQUENCE [LARGE SCALE GENOMIC DNA]</scope>
    <source>
        <strain evidence="1 2">CRXT-Y-14</strain>
    </source>
</reference>
<organism evidence="1 2">
    <name type="scientific">Streptomyces xanthii</name>
    <dbReference type="NCBI Taxonomy" id="2768069"/>
    <lineage>
        <taxon>Bacteria</taxon>
        <taxon>Bacillati</taxon>
        <taxon>Actinomycetota</taxon>
        <taxon>Actinomycetes</taxon>
        <taxon>Kitasatosporales</taxon>
        <taxon>Streptomycetaceae</taxon>
        <taxon>Streptomyces</taxon>
    </lineage>
</organism>
<evidence type="ECO:0000313" key="1">
    <source>
        <dbReference type="EMBL" id="QNS09126.1"/>
    </source>
</evidence>
<proteinExistence type="predicted"/>
<keyword evidence="2" id="KW-1185">Reference proteome</keyword>
<protein>
    <submittedName>
        <fullName evidence="1">DUF2625 domain-containing protein</fullName>
    </submittedName>
</protein>
<evidence type="ECO:0000313" key="2">
    <source>
        <dbReference type="Proteomes" id="UP000516428"/>
    </source>
</evidence>
<dbReference type="Proteomes" id="UP000516428">
    <property type="component" value="Chromosome"/>
</dbReference>
<gene>
    <name evidence="1" type="ORF">IAG42_35330</name>
</gene>
<sequence>MRGIDELISVDDPAWPELEDLFAASAVPIEVLTADRSESRRCLLQMQVTARSVLGAMALNCGGLALDDGWVRVFAGGSGEDGGSLPSLAQVNAFPAHFDPAWQPANGLVVGHDVLGGVFALNGHDPEALGRPGVPGQMTYFAPDTLEWEAMEMGHSAWISWMLSGRLEKFYEGLRWPGWREEVASLSFSQGISVIPFVWSQEAQADLAATSRRAVPMREVLGLAADFALQMGSVDPGFLGAV</sequence>
<dbReference type="AlphaFoldDB" id="A0A7H1BK71"/>
<dbReference type="KEGG" id="sxn:IAG42_35330"/>
<name>A0A7H1BK71_9ACTN</name>
<accession>A0A7H1BK71</accession>
<dbReference type="Pfam" id="PF10946">
    <property type="entry name" value="DUF2625"/>
    <property type="match status" value="1"/>
</dbReference>
<dbReference type="NCBIfam" id="NF008496">
    <property type="entry name" value="PRK11408.1-3"/>
    <property type="match status" value="1"/>
</dbReference>